<keyword evidence="3" id="KW-0479">Metal-binding</keyword>
<keyword evidence="12" id="KW-1185">Reference proteome</keyword>
<evidence type="ECO:0000256" key="1">
    <source>
        <dbReference type="ARBA" id="ARBA00001947"/>
    </source>
</evidence>
<organism evidence="11 12">
    <name type="scientific">Gouania willdenowi</name>
    <name type="common">Blunt-snouted clingfish</name>
    <name type="synonym">Lepadogaster willdenowi</name>
    <dbReference type="NCBI Taxonomy" id="441366"/>
    <lineage>
        <taxon>Eukaryota</taxon>
        <taxon>Metazoa</taxon>
        <taxon>Chordata</taxon>
        <taxon>Craniata</taxon>
        <taxon>Vertebrata</taxon>
        <taxon>Euteleostomi</taxon>
        <taxon>Actinopterygii</taxon>
        <taxon>Neopterygii</taxon>
        <taxon>Teleostei</taxon>
        <taxon>Neoteleostei</taxon>
        <taxon>Acanthomorphata</taxon>
        <taxon>Ovalentaria</taxon>
        <taxon>Blenniimorphae</taxon>
        <taxon>Blenniiformes</taxon>
        <taxon>Gobiesocoidei</taxon>
        <taxon>Gobiesocidae</taxon>
        <taxon>Gobiesocinae</taxon>
        <taxon>Gouania</taxon>
    </lineage>
</organism>
<comment type="cofactor">
    <cofactor evidence="1">
        <name>Zn(2+)</name>
        <dbReference type="ChEBI" id="CHEBI:29105"/>
    </cofactor>
</comment>
<dbReference type="PANTHER" id="PTHR11733">
    <property type="entry name" value="ZINC METALLOPROTEASE FAMILY M13 NEPRILYSIN-RELATED"/>
    <property type="match status" value="1"/>
</dbReference>
<reference evidence="11" key="3">
    <citation type="submission" date="2025-09" db="UniProtKB">
        <authorList>
            <consortium name="Ensembl"/>
        </authorList>
    </citation>
    <scope>IDENTIFICATION</scope>
</reference>
<dbReference type="CTD" id="3792"/>
<dbReference type="SUPFAM" id="SSF55486">
    <property type="entry name" value="Metalloproteases ('zincins'), catalytic domain"/>
    <property type="match status" value="1"/>
</dbReference>
<feature type="domain" description="Peptidase M13 N-terminal" evidence="10">
    <location>
        <begin position="185"/>
        <end position="535"/>
    </location>
</feature>
<dbReference type="Gene3D" id="1.10.1380.10">
    <property type="entry name" value="Neutral endopeptidase , domain2"/>
    <property type="match status" value="1"/>
</dbReference>
<feature type="transmembrane region" description="Helical" evidence="8">
    <location>
        <begin position="70"/>
        <end position="90"/>
    </location>
</feature>
<dbReference type="GO" id="GO:0004222">
    <property type="term" value="F:metalloendopeptidase activity"/>
    <property type="evidence" value="ECO:0007669"/>
    <property type="project" value="InterPro"/>
</dbReference>
<dbReference type="InterPro" id="IPR024079">
    <property type="entry name" value="MetalloPept_cat_dom_sf"/>
</dbReference>
<dbReference type="Proteomes" id="UP000694680">
    <property type="component" value="Chromosome 16"/>
</dbReference>
<dbReference type="PROSITE" id="PS51885">
    <property type="entry name" value="NEPRILYSIN"/>
    <property type="match status" value="1"/>
</dbReference>
<gene>
    <name evidence="11" type="primary">kel</name>
</gene>
<dbReference type="GO" id="GO:0046872">
    <property type="term" value="F:metal ion binding"/>
    <property type="evidence" value="ECO:0007669"/>
    <property type="project" value="UniProtKB-KW"/>
</dbReference>
<keyword evidence="2" id="KW-0645">Protease</keyword>
<evidence type="ECO:0000256" key="2">
    <source>
        <dbReference type="ARBA" id="ARBA00022670"/>
    </source>
</evidence>
<dbReference type="Pfam" id="PF01431">
    <property type="entry name" value="Peptidase_M13"/>
    <property type="match status" value="1"/>
</dbReference>
<dbReference type="AlphaFoldDB" id="A0A8C5D777"/>
<dbReference type="InterPro" id="IPR042089">
    <property type="entry name" value="Peptidase_M13_dom_2"/>
</dbReference>
<feature type="region of interest" description="Disordered" evidence="7">
    <location>
        <begin position="33"/>
        <end position="55"/>
    </location>
</feature>
<dbReference type="GO" id="GO:0005886">
    <property type="term" value="C:plasma membrane"/>
    <property type="evidence" value="ECO:0007669"/>
    <property type="project" value="TreeGrafter"/>
</dbReference>
<dbReference type="GeneID" id="114477453"/>
<evidence type="ECO:0000256" key="7">
    <source>
        <dbReference type="SAM" id="MobiDB-lite"/>
    </source>
</evidence>
<reference evidence="11" key="1">
    <citation type="submission" date="2020-06" db="EMBL/GenBank/DDBJ databases">
        <authorList>
            <consortium name="Wellcome Sanger Institute Data Sharing"/>
        </authorList>
    </citation>
    <scope>NUCLEOTIDE SEQUENCE [LARGE SCALE GENOMIC DNA]</scope>
</reference>
<dbReference type="OrthoDB" id="6475849at2759"/>
<dbReference type="Pfam" id="PF05649">
    <property type="entry name" value="Peptidase_M13_N"/>
    <property type="match status" value="1"/>
</dbReference>
<keyword evidence="8" id="KW-0472">Membrane</keyword>
<sequence>MSDTSIELQPQLSVQTLSQPEPLNQLPHPTQENQQVLHQNRSGPQQQTLSESDIDHRHREKPMCIKHQRLLLLLLLGICGAILGLIYIIYHNVYTDSYSRGGSVTPCVSAACQSASARISSSTDPFTQTCDFFLFTCESDSESSGHGGPGYPQNNMESSSKAKRNGENEEKQQREKQTLNRKDVLLQYLREILETDEDMGSSAVQKTRAFYQSCLDTRSLETTGTEPFLTLVQKLGGWAVSGQWNQTDFNSTLSMLMRDYATFPFFNIYVGKDPKETAVGFTQRYIQIDQPNLMIPIEWNSKTRKSKAKTEALRPFLASCQRYLALLGAPPSGIMTHVGLFISLSSELAVSASPLQYRLKNHQLHQRMTIKELQKQAPAIDWLRCLQAVFQPLSLSEDDHVLLHNLPYIVQMSNIINKWLNKHELRSSGPLHTYMVLNLLHTLMPAMDSRFSQTAKNLSLTLRGVPRWRHCVVETEKGFGTVLTHLLKEMIVQKEAEEIIQSVFSSFKSKLHQLKWTNQKTFQLFNEKIHSLTPRLWTSSNISNKVQLDNTFSKVSVTRSFFSNYIQLLSLWQERRSKLLATHTEPPDILSVTPVLLGNELLFPMGMFIPPLYHPTYPRAINFGATGFILAKDIFHLLLPDIYSHSETVSAVGECVWTHYHRVSQRAGRTGPSSLSAVQQQEVWLQYSALQVALQAYQQSLRRCPEDTSVSGLSHTRLFLTWFSQINCDSDPYQDVMPLDPSFLITVLCGITDLCAPSLHCSLETLHASLKTC</sequence>
<proteinExistence type="predicted"/>
<feature type="compositionally biased region" description="Polar residues" evidence="7">
    <location>
        <begin position="33"/>
        <end position="51"/>
    </location>
</feature>
<evidence type="ECO:0000259" key="10">
    <source>
        <dbReference type="Pfam" id="PF05649"/>
    </source>
</evidence>
<evidence type="ECO:0000256" key="4">
    <source>
        <dbReference type="ARBA" id="ARBA00022801"/>
    </source>
</evidence>
<evidence type="ECO:0000313" key="11">
    <source>
        <dbReference type="Ensembl" id="ENSGWIP00000002988.1"/>
    </source>
</evidence>
<evidence type="ECO:0000256" key="8">
    <source>
        <dbReference type="SAM" id="Phobius"/>
    </source>
</evidence>
<protein>
    <submittedName>
        <fullName evidence="11">Kell blood group glycoprotein-like</fullName>
    </submittedName>
</protein>
<evidence type="ECO:0000256" key="5">
    <source>
        <dbReference type="ARBA" id="ARBA00022833"/>
    </source>
</evidence>
<dbReference type="RefSeq" id="XP_028325563.1">
    <property type="nucleotide sequence ID" value="XM_028469762.1"/>
</dbReference>
<feature type="region of interest" description="Disordered" evidence="7">
    <location>
        <begin position="143"/>
        <end position="177"/>
    </location>
</feature>
<reference evidence="11" key="2">
    <citation type="submission" date="2025-08" db="UniProtKB">
        <authorList>
            <consortium name="Ensembl"/>
        </authorList>
    </citation>
    <scope>IDENTIFICATION</scope>
</reference>
<dbReference type="Gene3D" id="3.40.390.10">
    <property type="entry name" value="Collagenase (Catalytic Domain)"/>
    <property type="match status" value="1"/>
</dbReference>
<keyword evidence="8" id="KW-1133">Transmembrane helix</keyword>
<dbReference type="InterPro" id="IPR008753">
    <property type="entry name" value="Peptidase_M13_N"/>
</dbReference>
<dbReference type="InterPro" id="IPR000718">
    <property type="entry name" value="Peptidase_M13"/>
</dbReference>
<dbReference type="InterPro" id="IPR018497">
    <property type="entry name" value="Peptidase_M13_C"/>
</dbReference>
<dbReference type="Ensembl" id="ENSGWIT00000003236.1">
    <property type="protein sequence ID" value="ENSGWIP00000002988.1"/>
    <property type="gene ID" value="ENSGWIG00000001666.1"/>
</dbReference>
<keyword evidence="8" id="KW-0812">Transmembrane</keyword>
<feature type="compositionally biased region" description="Basic and acidic residues" evidence="7">
    <location>
        <begin position="164"/>
        <end position="177"/>
    </location>
</feature>
<dbReference type="GO" id="GO:0016485">
    <property type="term" value="P:protein processing"/>
    <property type="evidence" value="ECO:0007669"/>
    <property type="project" value="TreeGrafter"/>
</dbReference>
<keyword evidence="5" id="KW-0862">Zinc</keyword>
<accession>A0A8C5D777</accession>
<name>A0A8C5D777_GOUWI</name>
<evidence type="ECO:0000256" key="3">
    <source>
        <dbReference type="ARBA" id="ARBA00022723"/>
    </source>
</evidence>
<evidence type="ECO:0000259" key="9">
    <source>
        <dbReference type="Pfam" id="PF01431"/>
    </source>
</evidence>
<evidence type="ECO:0000313" key="12">
    <source>
        <dbReference type="Proteomes" id="UP000694680"/>
    </source>
</evidence>
<feature type="domain" description="Peptidase M13 C-terminal" evidence="9">
    <location>
        <begin position="599"/>
        <end position="735"/>
    </location>
</feature>
<keyword evidence="4" id="KW-0378">Hydrolase</keyword>
<evidence type="ECO:0000256" key="6">
    <source>
        <dbReference type="ARBA" id="ARBA00023049"/>
    </source>
</evidence>
<keyword evidence="6" id="KW-0482">Metalloprotease</keyword>
<dbReference type="PANTHER" id="PTHR11733:SF128">
    <property type="entry name" value="KELL BLOOD GROUP GLYCOPROTEIN"/>
    <property type="match status" value="1"/>
</dbReference>